<evidence type="ECO:0000313" key="7">
    <source>
        <dbReference type="EMBL" id="MBO1884133.1"/>
    </source>
</evidence>
<comment type="subcellular location">
    <subcellularLocation>
        <location evidence="1">Membrane</location>
        <topology evidence="1">Single-pass membrane protein</topology>
    </subcellularLocation>
</comment>
<dbReference type="Gene3D" id="3.30.1150.10">
    <property type="match status" value="1"/>
</dbReference>
<feature type="signal peptide" evidence="5">
    <location>
        <begin position="1"/>
        <end position="21"/>
    </location>
</feature>
<keyword evidence="5" id="KW-0732">Signal</keyword>
<keyword evidence="3" id="KW-1133">Transmembrane helix</keyword>
<dbReference type="InterPro" id="IPR006260">
    <property type="entry name" value="TonB/TolA_C"/>
</dbReference>
<evidence type="ECO:0000256" key="1">
    <source>
        <dbReference type="ARBA" id="ARBA00004167"/>
    </source>
</evidence>
<keyword evidence="2" id="KW-0812">Transmembrane</keyword>
<comment type="caution">
    <text evidence="7">The sequence shown here is derived from an EMBL/GenBank/DDBJ whole genome shotgun (WGS) entry which is preliminary data.</text>
</comment>
<accession>A0ABS3PYS5</accession>
<evidence type="ECO:0000256" key="5">
    <source>
        <dbReference type="SAM" id="SignalP"/>
    </source>
</evidence>
<gene>
    <name evidence="7" type="ORF">J4N46_06820</name>
</gene>
<evidence type="ECO:0000313" key="8">
    <source>
        <dbReference type="Proteomes" id="UP000681610"/>
    </source>
</evidence>
<evidence type="ECO:0000256" key="3">
    <source>
        <dbReference type="ARBA" id="ARBA00022989"/>
    </source>
</evidence>
<dbReference type="NCBIfam" id="TIGR01352">
    <property type="entry name" value="tonB_Cterm"/>
    <property type="match status" value="1"/>
</dbReference>
<protein>
    <submittedName>
        <fullName evidence="7">TonB family protein</fullName>
    </submittedName>
</protein>
<dbReference type="InterPro" id="IPR037682">
    <property type="entry name" value="TonB_C"/>
</dbReference>
<dbReference type="Pfam" id="PF03544">
    <property type="entry name" value="TonB_C"/>
    <property type="match status" value="1"/>
</dbReference>
<feature type="domain" description="TonB C-terminal" evidence="6">
    <location>
        <begin position="74"/>
        <end position="150"/>
    </location>
</feature>
<evidence type="ECO:0000256" key="2">
    <source>
        <dbReference type="ARBA" id="ARBA00022692"/>
    </source>
</evidence>
<reference evidence="7 8" key="1">
    <citation type="submission" date="2021-03" db="EMBL/GenBank/DDBJ databases">
        <title>Isolation and description of Capnocytophaga bilenii sp. nov., a novel Capnocytophaga species, isolated from a gingivitis subject.</title>
        <authorList>
            <person name="Antezack A."/>
            <person name="Monnet-Corti V."/>
            <person name="La Scola B."/>
        </authorList>
    </citation>
    <scope>NUCLEOTIDE SEQUENCE [LARGE SCALE GENOMIC DNA]</scope>
    <source>
        <strain evidence="7 8">Marseille-Q4570</strain>
    </source>
</reference>
<keyword evidence="4" id="KW-0472">Membrane</keyword>
<sequence>MKLLPKVLLVLCLAVVANSYAQEEIIAPSDEEVPIEIPYFIVDEKPMFEACKEVPNDRQYQCFKEQLDKHVKIHFKYPPEALAEGIEGKVIIIFRINTDGTVSIIGKRGAHKILEEEAAFLIRSLPCLIPGKIRGVPTAVTFSYPLIFKLSEDFFNCVKGKN</sequence>
<dbReference type="Proteomes" id="UP000681610">
    <property type="component" value="Unassembled WGS sequence"/>
</dbReference>
<dbReference type="SUPFAM" id="SSF74653">
    <property type="entry name" value="TolA/TonB C-terminal domain"/>
    <property type="match status" value="1"/>
</dbReference>
<dbReference type="RefSeq" id="WP_208058676.1">
    <property type="nucleotide sequence ID" value="NZ_JAGDYP010000004.1"/>
</dbReference>
<feature type="chain" id="PRO_5047015336" evidence="5">
    <location>
        <begin position="22"/>
        <end position="162"/>
    </location>
</feature>
<organism evidence="7 8">
    <name type="scientific">Capnocytophaga bilenii</name>
    <dbReference type="NCBI Taxonomy" id="2819369"/>
    <lineage>
        <taxon>Bacteria</taxon>
        <taxon>Pseudomonadati</taxon>
        <taxon>Bacteroidota</taxon>
        <taxon>Flavobacteriia</taxon>
        <taxon>Flavobacteriales</taxon>
        <taxon>Flavobacteriaceae</taxon>
        <taxon>Capnocytophaga</taxon>
    </lineage>
</organism>
<proteinExistence type="predicted"/>
<name>A0ABS3PYS5_9FLAO</name>
<evidence type="ECO:0000256" key="4">
    <source>
        <dbReference type="ARBA" id="ARBA00023136"/>
    </source>
</evidence>
<dbReference type="EMBL" id="JAGDYP010000004">
    <property type="protein sequence ID" value="MBO1884133.1"/>
    <property type="molecule type" value="Genomic_DNA"/>
</dbReference>
<keyword evidence="8" id="KW-1185">Reference proteome</keyword>
<evidence type="ECO:0000259" key="6">
    <source>
        <dbReference type="Pfam" id="PF03544"/>
    </source>
</evidence>